<evidence type="ECO:0000313" key="16">
    <source>
        <dbReference type="EMBL" id="PKA60020.1"/>
    </source>
</evidence>
<dbReference type="InterPro" id="IPR013083">
    <property type="entry name" value="Znf_RING/FYVE/PHD"/>
</dbReference>
<evidence type="ECO:0000256" key="2">
    <source>
        <dbReference type="ARBA" id="ARBA00004167"/>
    </source>
</evidence>
<keyword evidence="16" id="KW-0012">Acyltransferase</keyword>
<dbReference type="STRING" id="1088818.A0A2I0AWV0"/>
<evidence type="ECO:0000256" key="3">
    <source>
        <dbReference type="ARBA" id="ARBA00004906"/>
    </source>
</evidence>
<dbReference type="UniPathway" id="UPA00143"/>
<comment type="pathway">
    <text evidence="3">Protein modification; protein ubiquitination.</text>
</comment>
<dbReference type="Proteomes" id="UP000236161">
    <property type="component" value="Unassembled WGS sequence"/>
</dbReference>
<dbReference type="SMART" id="SM00184">
    <property type="entry name" value="RING"/>
    <property type="match status" value="1"/>
</dbReference>
<keyword evidence="6 14" id="KW-0812">Transmembrane</keyword>
<dbReference type="GO" id="GO:0016020">
    <property type="term" value="C:membrane"/>
    <property type="evidence" value="ECO:0007669"/>
    <property type="project" value="UniProtKB-SubCell"/>
</dbReference>
<evidence type="ECO:0000256" key="7">
    <source>
        <dbReference type="ARBA" id="ARBA00022723"/>
    </source>
</evidence>
<keyword evidence="5 16" id="KW-0808">Transferase</keyword>
<accession>A0A2I0AWV0</accession>
<proteinExistence type="predicted"/>
<keyword evidence="8 13" id="KW-0863">Zinc-finger</keyword>
<evidence type="ECO:0000256" key="5">
    <source>
        <dbReference type="ARBA" id="ARBA00022679"/>
    </source>
</evidence>
<keyword evidence="10" id="KW-0862">Zinc</keyword>
<dbReference type="InterPro" id="IPR001841">
    <property type="entry name" value="Znf_RING"/>
</dbReference>
<dbReference type="SUPFAM" id="SSF57850">
    <property type="entry name" value="RING/U-box"/>
    <property type="match status" value="1"/>
</dbReference>
<reference evidence="16 17" key="1">
    <citation type="journal article" date="2017" name="Nature">
        <title>The Apostasia genome and the evolution of orchids.</title>
        <authorList>
            <person name="Zhang G.Q."/>
            <person name="Liu K.W."/>
            <person name="Li Z."/>
            <person name="Lohaus R."/>
            <person name="Hsiao Y.Y."/>
            <person name="Niu S.C."/>
            <person name="Wang J.Y."/>
            <person name="Lin Y.C."/>
            <person name="Xu Q."/>
            <person name="Chen L.J."/>
            <person name="Yoshida K."/>
            <person name="Fujiwara S."/>
            <person name="Wang Z.W."/>
            <person name="Zhang Y.Q."/>
            <person name="Mitsuda N."/>
            <person name="Wang M."/>
            <person name="Liu G.H."/>
            <person name="Pecoraro L."/>
            <person name="Huang H.X."/>
            <person name="Xiao X.J."/>
            <person name="Lin M."/>
            <person name="Wu X.Y."/>
            <person name="Wu W.L."/>
            <person name="Chen Y.Y."/>
            <person name="Chang S.B."/>
            <person name="Sakamoto S."/>
            <person name="Ohme-Takagi M."/>
            <person name="Yagi M."/>
            <person name="Zeng S.J."/>
            <person name="Shen C.Y."/>
            <person name="Yeh C.M."/>
            <person name="Luo Y.B."/>
            <person name="Tsai W.C."/>
            <person name="Van de Peer Y."/>
            <person name="Liu Z.J."/>
        </authorList>
    </citation>
    <scope>NUCLEOTIDE SEQUENCE [LARGE SCALE GENOMIC DNA]</scope>
    <source>
        <strain evidence="17">cv. Shenzhen</strain>
        <tissue evidence="16">Stem</tissue>
    </source>
</reference>
<dbReference type="GO" id="GO:0061630">
    <property type="term" value="F:ubiquitin protein ligase activity"/>
    <property type="evidence" value="ECO:0007669"/>
    <property type="project" value="UniProtKB-EC"/>
</dbReference>
<dbReference type="EC" id="2.3.2.27" evidence="4"/>
<evidence type="ECO:0000256" key="10">
    <source>
        <dbReference type="ARBA" id="ARBA00022833"/>
    </source>
</evidence>
<keyword evidence="17" id="KW-1185">Reference proteome</keyword>
<evidence type="ECO:0000256" key="12">
    <source>
        <dbReference type="ARBA" id="ARBA00023136"/>
    </source>
</evidence>
<keyword evidence="9" id="KW-0833">Ubl conjugation pathway</keyword>
<dbReference type="OrthoDB" id="9984778at2759"/>
<evidence type="ECO:0000256" key="4">
    <source>
        <dbReference type="ARBA" id="ARBA00012483"/>
    </source>
</evidence>
<dbReference type="GO" id="GO:0008270">
    <property type="term" value="F:zinc ion binding"/>
    <property type="evidence" value="ECO:0007669"/>
    <property type="project" value="UniProtKB-KW"/>
</dbReference>
<evidence type="ECO:0000256" key="13">
    <source>
        <dbReference type="PROSITE-ProRule" id="PRU00175"/>
    </source>
</evidence>
<evidence type="ECO:0000313" key="17">
    <source>
        <dbReference type="Proteomes" id="UP000236161"/>
    </source>
</evidence>
<evidence type="ECO:0000256" key="8">
    <source>
        <dbReference type="ARBA" id="ARBA00022771"/>
    </source>
</evidence>
<feature type="transmembrane region" description="Helical" evidence="14">
    <location>
        <begin position="51"/>
        <end position="77"/>
    </location>
</feature>
<dbReference type="CDD" id="cd16461">
    <property type="entry name" value="RING-H2_EL5-like"/>
    <property type="match status" value="1"/>
</dbReference>
<protein>
    <recommendedName>
        <fullName evidence="4">RING-type E3 ubiquitin transferase</fullName>
        <ecNumber evidence="4">2.3.2.27</ecNumber>
    </recommendedName>
</protein>
<comment type="subcellular location">
    <subcellularLocation>
        <location evidence="2">Membrane</location>
        <topology evidence="2">Single-pass membrane protein</topology>
    </subcellularLocation>
</comment>
<dbReference type="Gene3D" id="3.30.40.10">
    <property type="entry name" value="Zinc/RING finger domain, C3HC4 (zinc finger)"/>
    <property type="match status" value="1"/>
</dbReference>
<evidence type="ECO:0000256" key="9">
    <source>
        <dbReference type="ARBA" id="ARBA00022786"/>
    </source>
</evidence>
<dbReference type="AlphaFoldDB" id="A0A2I0AWV0"/>
<gene>
    <name evidence="16" type="ORF">AXF42_Ash009704</name>
</gene>
<evidence type="ECO:0000256" key="14">
    <source>
        <dbReference type="SAM" id="Phobius"/>
    </source>
</evidence>
<keyword evidence="7" id="KW-0479">Metal-binding</keyword>
<dbReference type="GO" id="GO:0016567">
    <property type="term" value="P:protein ubiquitination"/>
    <property type="evidence" value="ECO:0007669"/>
    <property type="project" value="UniProtKB-UniPathway"/>
</dbReference>
<keyword evidence="11 14" id="KW-1133">Transmembrane helix</keyword>
<dbReference type="Pfam" id="PF13639">
    <property type="entry name" value="zf-RING_2"/>
    <property type="match status" value="1"/>
</dbReference>
<feature type="domain" description="RING-type" evidence="15">
    <location>
        <begin position="139"/>
        <end position="181"/>
    </location>
</feature>
<evidence type="ECO:0000256" key="6">
    <source>
        <dbReference type="ARBA" id="ARBA00022692"/>
    </source>
</evidence>
<dbReference type="EMBL" id="KZ451942">
    <property type="protein sequence ID" value="PKA60020.1"/>
    <property type="molecule type" value="Genomic_DNA"/>
</dbReference>
<dbReference type="FunFam" id="3.30.40.10:FF:000233">
    <property type="entry name" value="RING-H2 finger protein ATL54"/>
    <property type="match status" value="1"/>
</dbReference>
<dbReference type="PANTHER" id="PTHR46913:SF22">
    <property type="entry name" value="RING-TYPE E3 UBIQUITIN TRANSFERASE"/>
    <property type="match status" value="1"/>
</dbReference>
<name>A0A2I0AWV0_9ASPA</name>
<keyword evidence="12 14" id="KW-0472">Membrane</keyword>
<evidence type="ECO:0000259" key="15">
    <source>
        <dbReference type="PROSITE" id="PS50089"/>
    </source>
</evidence>
<dbReference type="PANTHER" id="PTHR46913">
    <property type="entry name" value="RING-H2 FINGER PROTEIN ATL16"/>
    <property type="match status" value="1"/>
</dbReference>
<sequence length="307" mass="32845">MATIDRPEDCSHGFCSIDCPQWCYVLFSPPPPSSLAGGDDPSDSATAFSPLVIAIIGILASSLLIVSYYTFVSAYCGSSFFRRTPRRHTSSGGINAAARDGTGAGGNGCPENGLEEALINKIRVYKYKTGEKLVDGTDCSVCLGEFREDESLRLLPKCSHAFHLHCIDTWLKSHSNCPLCRSSVAAPPELEEETAVAIEDVGRSEREEDNEEIMRSLSTCSSHRGRISIAEAMQIGVEEEITAAAEQGFAACDALSGRSGGAEVGKGPGRSRGLHCVMSPVRMKRSSSIGRSFFARQGRGKNSLLPA</sequence>
<dbReference type="PROSITE" id="PS50089">
    <property type="entry name" value="ZF_RING_2"/>
    <property type="match status" value="1"/>
</dbReference>
<evidence type="ECO:0000256" key="1">
    <source>
        <dbReference type="ARBA" id="ARBA00000900"/>
    </source>
</evidence>
<dbReference type="InterPro" id="IPR044600">
    <property type="entry name" value="ATL1/ATL16-like"/>
</dbReference>
<comment type="catalytic activity">
    <reaction evidence="1">
        <text>S-ubiquitinyl-[E2 ubiquitin-conjugating enzyme]-L-cysteine + [acceptor protein]-L-lysine = [E2 ubiquitin-conjugating enzyme]-L-cysteine + N(6)-ubiquitinyl-[acceptor protein]-L-lysine.</text>
        <dbReference type="EC" id="2.3.2.27"/>
    </reaction>
</comment>
<evidence type="ECO:0000256" key="11">
    <source>
        <dbReference type="ARBA" id="ARBA00022989"/>
    </source>
</evidence>
<organism evidence="16 17">
    <name type="scientific">Apostasia shenzhenica</name>
    <dbReference type="NCBI Taxonomy" id="1088818"/>
    <lineage>
        <taxon>Eukaryota</taxon>
        <taxon>Viridiplantae</taxon>
        <taxon>Streptophyta</taxon>
        <taxon>Embryophyta</taxon>
        <taxon>Tracheophyta</taxon>
        <taxon>Spermatophyta</taxon>
        <taxon>Magnoliopsida</taxon>
        <taxon>Liliopsida</taxon>
        <taxon>Asparagales</taxon>
        <taxon>Orchidaceae</taxon>
        <taxon>Apostasioideae</taxon>
        <taxon>Apostasia</taxon>
    </lineage>
</organism>